<dbReference type="RefSeq" id="WP_004514783.1">
    <property type="nucleotide sequence ID" value="NC_007517.1"/>
</dbReference>
<gene>
    <name evidence="5" type="ordered locus">Gmet_1314</name>
</gene>
<dbReference type="GO" id="GO:0016787">
    <property type="term" value="F:hydrolase activity"/>
    <property type="evidence" value="ECO:0007669"/>
    <property type="project" value="UniProtKB-KW"/>
</dbReference>
<dbReference type="SUPFAM" id="SSF81593">
    <property type="entry name" value="Nucleotidyltransferase substrate binding subunit/domain"/>
    <property type="match status" value="1"/>
</dbReference>
<dbReference type="InterPro" id="IPR008201">
    <property type="entry name" value="HepT-like"/>
</dbReference>
<evidence type="ECO:0000256" key="3">
    <source>
        <dbReference type="ARBA" id="ARBA00022801"/>
    </source>
</evidence>
<evidence type="ECO:0000256" key="1">
    <source>
        <dbReference type="ARBA" id="ARBA00022649"/>
    </source>
</evidence>
<dbReference type="STRING" id="269799.Gmet_1314"/>
<dbReference type="eggNOG" id="COG2445">
    <property type="taxonomic scope" value="Bacteria"/>
</dbReference>
<dbReference type="GO" id="GO:0004540">
    <property type="term" value="F:RNA nuclease activity"/>
    <property type="evidence" value="ECO:0007669"/>
    <property type="project" value="InterPro"/>
</dbReference>
<evidence type="ECO:0000313" key="6">
    <source>
        <dbReference type="Proteomes" id="UP000007073"/>
    </source>
</evidence>
<evidence type="ECO:0000256" key="2">
    <source>
        <dbReference type="ARBA" id="ARBA00022722"/>
    </source>
</evidence>
<dbReference type="KEGG" id="gme:Gmet_1314"/>
<sequence>MRLDLYQAETAYIAQEQTALLDEARAILLSERPLSRLEENGVLHAIQVLVENAIGKAKQLLKASGKQVPVSAYDSFHALADLGVIKVSSLAAWNATIGLRNRLVHDYMNIDMGRILELVRNEQYRFVTEFLMSPVQEVSDKA</sequence>
<dbReference type="AlphaFoldDB" id="Q39W24"/>
<dbReference type="EMBL" id="CP000148">
    <property type="protein sequence ID" value="ABB31550.1"/>
    <property type="molecule type" value="Genomic_DNA"/>
</dbReference>
<dbReference type="Proteomes" id="UP000007073">
    <property type="component" value="Chromosome"/>
</dbReference>
<evidence type="ECO:0000256" key="4">
    <source>
        <dbReference type="ARBA" id="ARBA00024207"/>
    </source>
</evidence>
<accession>Q39W24</accession>
<evidence type="ECO:0008006" key="7">
    <source>
        <dbReference type="Google" id="ProtNLM"/>
    </source>
</evidence>
<dbReference type="HOGENOM" id="CLU_142825_1_2_7"/>
<dbReference type="Pfam" id="PF01934">
    <property type="entry name" value="HepT-like"/>
    <property type="match status" value="1"/>
</dbReference>
<dbReference type="PANTHER" id="PTHR33397:SF5">
    <property type="entry name" value="RNASE YUTE-RELATED"/>
    <property type="match status" value="1"/>
</dbReference>
<dbReference type="InterPro" id="IPR037038">
    <property type="entry name" value="HepT-like_sf"/>
</dbReference>
<keyword evidence="6" id="KW-1185">Reference proteome</keyword>
<dbReference type="GO" id="GO:0110001">
    <property type="term" value="C:toxin-antitoxin complex"/>
    <property type="evidence" value="ECO:0007669"/>
    <property type="project" value="InterPro"/>
</dbReference>
<comment type="similarity">
    <text evidence="4">Belongs to the HepT RNase toxin family.</text>
</comment>
<organism evidence="5 6">
    <name type="scientific">Geobacter metallireducens (strain ATCC 53774 / DSM 7210 / GS-15)</name>
    <dbReference type="NCBI Taxonomy" id="269799"/>
    <lineage>
        <taxon>Bacteria</taxon>
        <taxon>Pseudomonadati</taxon>
        <taxon>Thermodesulfobacteriota</taxon>
        <taxon>Desulfuromonadia</taxon>
        <taxon>Geobacterales</taxon>
        <taxon>Geobacteraceae</taxon>
        <taxon>Geobacter</taxon>
    </lineage>
</organism>
<keyword evidence="3" id="KW-0378">Hydrolase</keyword>
<reference evidence="5 6" key="2">
    <citation type="journal article" date="2009" name="BMC Microbiol.">
        <title>The genome sequence of Geobacter metallireducens: features of metabolism, physiology and regulation common and dissimilar to Geobacter sulfurreducens.</title>
        <authorList>
            <person name="Aklujkar M."/>
            <person name="Krushkal J."/>
            <person name="DiBartolo G."/>
            <person name="Lapidus A."/>
            <person name="Land M.L."/>
            <person name="Lovley D.R."/>
        </authorList>
    </citation>
    <scope>NUCLEOTIDE SEQUENCE [LARGE SCALE GENOMIC DNA]</scope>
    <source>
        <strain evidence="6">ATCC 53774 / DSM 7210 / GS-15</strain>
    </source>
</reference>
<reference evidence="5 6" key="1">
    <citation type="submission" date="2005-10" db="EMBL/GenBank/DDBJ databases">
        <title>Complete sequence of Geobacter metallireducens GS-15.</title>
        <authorList>
            <consortium name="US DOE Joint Genome Institute"/>
            <person name="Copeland A."/>
            <person name="Lucas S."/>
            <person name="Lapidus A."/>
            <person name="Barry K."/>
            <person name="Detter J.C."/>
            <person name="Glavina T."/>
            <person name="Hammon N."/>
            <person name="Israni S."/>
            <person name="Pitluck S."/>
            <person name="Di Bartolo G."/>
            <person name="Chain P."/>
            <person name="Schmutz J."/>
            <person name="Larimer F."/>
            <person name="Land M."/>
            <person name="Kyrpides N."/>
            <person name="Ivanova N."/>
            <person name="Richardson P."/>
        </authorList>
    </citation>
    <scope>NUCLEOTIDE SEQUENCE [LARGE SCALE GENOMIC DNA]</scope>
    <source>
        <strain evidence="6">ATCC 53774 / DSM 7210 / GS-15</strain>
    </source>
</reference>
<evidence type="ECO:0000313" key="5">
    <source>
        <dbReference type="EMBL" id="ABB31550.1"/>
    </source>
</evidence>
<dbReference type="InterPro" id="IPR052379">
    <property type="entry name" value="Type_VII_TA_RNase"/>
</dbReference>
<dbReference type="PANTHER" id="PTHR33397">
    <property type="entry name" value="UPF0331 PROTEIN YUTE"/>
    <property type="match status" value="1"/>
</dbReference>
<keyword evidence="2" id="KW-0540">Nuclease</keyword>
<keyword evidence="1" id="KW-1277">Toxin-antitoxin system</keyword>
<protein>
    <recommendedName>
        <fullName evidence="7">DUF86 domain-containing protein</fullName>
    </recommendedName>
</protein>
<dbReference type="NCBIfam" id="NF047751">
    <property type="entry name" value="HepT_toxin"/>
    <property type="match status" value="1"/>
</dbReference>
<proteinExistence type="inferred from homology"/>
<dbReference type="Gene3D" id="1.20.120.580">
    <property type="entry name" value="bsu32300-like"/>
    <property type="match status" value="1"/>
</dbReference>
<name>Q39W24_GEOMG</name>